<dbReference type="AlphaFoldDB" id="A0A1Y2N3Q6"/>
<feature type="region of interest" description="Disordered" evidence="1">
    <location>
        <begin position="1"/>
        <end position="21"/>
    </location>
</feature>
<dbReference type="Pfam" id="PF06545">
    <property type="entry name" value="AllG"/>
    <property type="match status" value="1"/>
</dbReference>
<evidence type="ECO:0000313" key="3">
    <source>
        <dbReference type="Proteomes" id="UP000194360"/>
    </source>
</evidence>
<dbReference type="EMBL" id="MIGB01000006">
    <property type="protein sequence ID" value="OSY42104.1"/>
    <property type="molecule type" value="Genomic_DNA"/>
</dbReference>
<dbReference type="Proteomes" id="UP000194360">
    <property type="component" value="Unassembled WGS sequence"/>
</dbReference>
<evidence type="ECO:0000313" key="2">
    <source>
        <dbReference type="EMBL" id="OSY42104.1"/>
    </source>
</evidence>
<organism evidence="2 3">
    <name type="scientific">Pseudonocardia autotrophica</name>
    <name type="common">Amycolata autotrophica</name>
    <name type="synonym">Nocardia autotrophica</name>
    <dbReference type="NCBI Taxonomy" id="2074"/>
    <lineage>
        <taxon>Bacteria</taxon>
        <taxon>Bacillati</taxon>
        <taxon>Actinomycetota</taxon>
        <taxon>Actinomycetes</taxon>
        <taxon>Pseudonocardiales</taxon>
        <taxon>Pseudonocardiaceae</taxon>
        <taxon>Pseudonocardia</taxon>
    </lineage>
</organism>
<dbReference type="InterPro" id="IPR024033">
    <property type="entry name" value="OXTCase_su_AllG_h-dom"/>
</dbReference>
<proteinExistence type="predicted"/>
<gene>
    <name evidence="2" type="ORF">BG845_01600</name>
</gene>
<dbReference type="Gene3D" id="3.90.1700.10">
    <property type="entry name" value="v583 domain like"/>
    <property type="match status" value="1"/>
</dbReference>
<reference evidence="2 3" key="1">
    <citation type="submission" date="2016-09" db="EMBL/GenBank/DDBJ databases">
        <title>Pseudonocardia autotrophica DSM535, a candidate organism with high potential of specific P450 cytochromes.</title>
        <authorList>
            <person name="Grumaz C."/>
            <person name="Vainshtein Y."/>
            <person name="Kirstahler P."/>
            <person name="Sohn K."/>
        </authorList>
    </citation>
    <scope>NUCLEOTIDE SEQUENCE [LARGE SCALE GENOMIC DNA]</scope>
    <source>
        <strain evidence="2 3">DSM 535</strain>
    </source>
</reference>
<evidence type="ECO:0008006" key="4">
    <source>
        <dbReference type="Google" id="ProtNLM"/>
    </source>
</evidence>
<sequence>MSGANTNSTVSGAGTTSTPASVVSTGADLLADAVEDQAVPVTRVDWRPPMDGTADDLATVATDPLRTAANERALAAMLGVTATLVDVAPASEVLGLEPGRFLHAGPPITWDRASGPLRGALMGAAVLDGLVDDPEQAPALFESGRSVSLEPCHHHATVGPMAGVVTSGMWMFVLEDPATGRRTHCSLNEGLGKVLRYGAYGPEVLQRLRWLGDVLGPLLRVAVRATRDAGDPVDVTAILTQMLQMGDEAHNRNRAGTLMLLRDLSPAMVTAGPGAGASGDDIAAALRFIGGNDHFFLNLAMPACKLALDAARGVEGSTMVVAMARNGTDFGIQVSGTGDEWFTGPAQLADGLFLGDYGPADANPDIGDSAITETAGIGGFAMATAPAIVRLVGGTVPDALATTRRMREITIGTNPRWTVPVLEFAGVPSGIDVTKVCRTGVLPQINTGMAGRVAGVGQVGAGLVTPPAEIFPAALAGLAARTRARVTT</sequence>
<dbReference type="Gene3D" id="1.10.10.660">
    <property type="entry name" value="conserved protein of unknown function from Enterococcus faecalis V583"/>
    <property type="match status" value="1"/>
</dbReference>
<accession>A0A1Y2N3Q6</accession>
<dbReference type="STRING" id="2074.BG845_01600"/>
<dbReference type="Gene3D" id="3.90.1710.10">
    <property type="entry name" value="Enterococcus faecalis V583 domain"/>
    <property type="match status" value="1"/>
</dbReference>
<dbReference type="InterPro" id="IPR009499">
    <property type="entry name" value="AllG-like"/>
</dbReference>
<evidence type="ECO:0000256" key="1">
    <source>
        <dbReference type="SAM" id="MobiDB-lite"/>
    </source>
</evidence>
<protein>
    <recommendedName>
        <fullName evidence="4">Membrane protein FdrA</fullName>
    </recommendedName>
</protein>
<keyword evidence="3" id="KW-1185">Reference proteome</keyword>
<name>A0A1Y2N3Q6_PSEAH</name>
<comment type="caution">
    <text evidence="2">The sequence shown here is derived from an EMBL/GenBank/DDBJ whole genome shotgun (WGS) entry which is preliminary data.</text>
</comment>